<keyword evidence="2" id="KW-0472">Membrane</keyword>
<name>A0A4Q0QZM9_9BRAD</name>
<reference evidence="3 4" key="1">
    <citation type="submission" date="2018-11" db="EMBL/GenBank/DDBJ databases">
        <title>Bradyrhizobium sp. nov., isolated from effective nodules of peanut in China.</title>
        <authorList>
            <person name="Li Y."/>
        </authorList>
    </citation>
    <scope>NUCLEOTIDE SEQUENCE [LARGE SCALE GENOMIC DNA]</scope>
    <source>
        <strain evidence="3 4">CCBAU 51770</strain>
    </source>
</reference>
<dbReference type="Proteomes" id="UP000290174">
    <property type="component" value="Unassembled WGS sequence"/>
</dbReference>
<accession>A0A4Q0QZM9</accession>
<feature type="region of interest" description="Disordered" evidence="1">
    <location>
        <begin position="85"/>
        <end position="111"/>
    </location>
</feature>
<dbReference type="AlphaFoldDB" id="A0A4Q0QZM9"/>
<sequence length="119" mass="12097">MPPEVEVPLPLGFDRVAVPVVDGSARGVAELAAGSPVTAPRPLGAPPCAKADPASNTTTIAANPVFICALPVLCGLTAGLLLRSARSGPRGTDQCGPPRPNSLELAWNQADRSRLVQPG</sequence>
<proteinExistence type="predicted"/>
<keyword evidence="2" id="KW-1133">Transmembrane helix</keyword>
<organism evidence="3 4">
    <name type="scientific">Bradyrhizobium zhanjiangense</name>
    <dbReference type="NCBI Taxonomy" id="1325107"/>
    <lineage>
        <taxon>Bacteria</taxon>
        <taxon>Pseudomonadati</taxon>
        <taxon>Pseudomonadota</taxon>
        <taxon>Alphaproteobacteria</taxon>
        <taxon>Hyphomicrobiales</taxon>
        <taxon>Nitrobacteraceae</taxon>
        <taxon>Bradyrhizobium</taxon>
    </lineage>
</organism>
<evidence type="ECO:0000256" key="2">
    <source>
        <dbReference type="SAM" id="Phobius"/>
    </source>
</evidence>
<evidence type="ECO:0000313" key="3">
    <source>
        <dbReference type="EMBL" id="RXH03084.1"/>
    </source>
</evidence>
<comment type="caution">
    <text evidence="3">The sequence shown here is derived from an EMBL/GenBank/DDBJ whole genome shotgun (WGS) entry which is preliminary data.</text>
</comment>
<evidence type="ECO:0000313" key="4">
    <source>
        <dbReference type="Proteomes" id="UP000290174"/>
    </source>
</evidence>
<dbReference type="EMBL" id="RKMK01000001">
    <property type="protein sequence ID" value="RXH03084.1"/>
    <property type="molecule type" value="Genomic_DNA"/>
</dbReference>
<keyword evidence="2" id="KW-0812">Transmembrane</keyword>
<protein>
    <submittedName>
        <fullName evidence="3">Uncharacterized protein</fullName>
    </submittedName>
</protein>
<feature type="transmembrane region" description="Helical" evidence="2">
    <location>
        <begin position="60"/>
        <end position="82"/>
    </location>
</feature>
<gene>
    <name evidence="3" type="ORF">EAS61_00995</name>
</gene>
<evidence type="ECO:0000256" key="1">
    <source>
        <dbReference type="SAM" id="MobiDB-lite"/>
    </source>
</evidence>